<dbReference type="Gene3D" id="1.20.1250.20">
    <property type="entry name" value="MFS general substrate transporter like domains"/>
    <property type="match status" value="1"/>
</dbReference>
<dbReference type="OrthoDB" id="9775268at2"/>
<feature type="transmembrane region" description="Helical" evidence="7">
    <location>
        <begin position="219"/>
        <end position="239"/>
    </location>
</feature>
<keyword evidence="10" id="KW-1185">Reference proteome</keyword>
<evidence type="ECO:0000256" key="7">
    <source>
        <dbReference type="SAM" id="Phobius"/>
    </source>
</evidence>
<dbReference type="PROSITE" id="PS50850">
    <property type="entry name" value="MFS"/>
    <property type="match status" value="1"/>
</dbReference>
<dbReference type="SUPFAM" id="SSF103473">
    <property type="entry name" value="MFS general substrate transporter"/>
    <property type="match status" value="1"/>
</dbReference>
<evidence type="ECO:0000256" key="4">
    <source>
        <dbReference type="ARBA" id="ARBA00022692"/>
    </source>
</evidence>
<evidence type="ECO:0000256" key="2">
    <source>
        <dbReference type="ARBA" id="ARBA00022448"/>
    </source>
</evidence>
<dbReference type="AlphaFoldDB" id="A0A402ABR6"/>
<keyword evidence="4 7" id="KW-0812">Transmembrane</keyword>
<keyword evidence="3" id="KW-1003">Cell membrane</keyword>
<feature type="transmembrane region" description="Helical" evidence="7">
    <location>
        <begin position="260"/>
        <end position="277"/>
    </location>
</feature>
<feature type="transmembrane region" description="Helical" evidence="7">
    <location>
        <begin position="351"/>
        <end position="374"/>
    </location>
</feature>
<gene>
    <name evidence="9" type="ORF">KDK_03280</name>
</gene>
<feature type="transmembrane region" description="Helical" evidence="7">
    <location>
        <begin position="183"/>
        <end position="207"/>
    </location>
</feature>
<accession>A0A402ABR6</accession>
<evidence type="ECO:0000256" key="1">
    <source>
        <dbReference type="ARBA" id="ARBA00004651"/>
    </source>
</evidence>
<proteinExistence type="predicted"/>
<dbReference type="PANTHER" id="PTHR23513">
    <property type="entry name" value="INTEGRAL MEMBRANE EFFLUX PROTEIN-RELATED"/>
    <property type="match status" value="1"/>
</dbReference>
<feature type="transmembrane region" description="Helical" evidence="7">
    <location>
        <begin position="87"/>
        <end position="108"/>
    </location>
</feature>
<organism evidence="9 10">
    <name type="scientific">Dictyobacter kobayashii</name>
    <dbReference type="NCBI Taxonomy" id="2014872"/>
    <lineage>
        <taxon>Bacteria</taxon>
        <taxon>Bacillati</taxon>
        <taxon>Chloroflexota</taxon>
        <taxon>Ktedonobacteria</taxon>
        <taxon>Ktedonobacterales</taxon>
        <taxon>Dictyobacteraceae</taxon>
        <taxon>Dictyobacter</taxon>
    </lineage>
</organism>
<feature type="transmembrane region" description="Helical" evidence="7">
    <location>
        <begin position="386"/>
        <end position="404"/>
    </location>
</feature>
<name>A0A402ABR6_9CHLR</name>
<keyword evidence="5 7" id="KW-1133">Transmembrane helix</keyword>
<evidence type="ECO:0000313" key="10">
    <source>
        <dbReference type="Proteomes" id="UP000287188"/>
    </source>
</evidence>
<comment type="caution">
    <text evidence="9">The sequence shown here is derived from an EMBL/GenBank/DDBJ whole genome shotgun (WGS) entry which is preliminary data.</text>
</comment>
<keyword evidence="2" id="KW-0813">Transport</keyword>
<dbReference type="GO" id="GO:0005886">
    <property type="term" value="C:plasma membrane"/>
    <property type="evidence" value="ECO:0007669"/>
    <property type="project" value="UniProtKB-SubCell"/>
</dbReference>
<evidence type="ECO:0000259" key="8">
    <source>
        <dbReference type="PROSITE" id="PS50850"/>
    </source>
</evidence>
<evidence type="ECO:0000256" key="5">
    <source>
        <dbReference type="ARBA" id="ARBA00022989"/>
    </source>
</evidence>
<feature type="transmembrane region" description="Helical" evidence="7">
    <location>
        <begin position="327"/>
        <end position="345"/>
    </location>
</feature>
<dbReference type="InterPro" id="IPR010290">
    <property type="entry name" value="TM_effector"/>
</dbReference>
<dbReference type="InterPro" id="IPR036259">
    <property type="entry name" value="MFS_trans_sf"/>
</dbReference>
<dbReference type="PANTHER" id="PTHR23513:SF9">
    <property type="entry name" value="ENTEROBACTIN EXPORTER ENTS"/>
    <property type="match status" value="1"/>
</dbReference>
<feature type="transmembrane region" description="Helical" evidence="7">
    <location>
        <begin position="297"/>
        <end position="315"/>
    </location>
</feature>
<dbReference type="CDD" id="cd06173">
    <property type="entry name" value="MFS_MefA_like"/>
    <property type="match status" value="1"/>
</dbReference>
<dbReference type="GO" id="GO:0022857">
    <property type="term" value="F:transmembrane transporter activity"/>
    <property type="evidence" value="ECO:0007669"/>
    <property type="project" value="InterPro"/>
</dbReference>
<feature type="transmembrane region" description="Helical" evidence="7">
    <location>
        <begin position="143"/>
        <end position="162"/>
    </location>
</feature>
<feature type="transmembrane region" description="Helical" evidence="7">
    <location>
        <begin position="120"/>
        <end position="137"/>
    </location>
</feature>
<dbReference type="InterPro" id="IPR020846">
    <property type="entry name" value="MFS_dom"/>
</dbReference>
<sequence length="450" mass="47743">MVLSFWLELEFSMKSKSRKDLSFQAAASDDVSVSADDVAVNKVPGQWSVLRNRNFALFFWGELISSTGTQMQVVAVAWQVYQLTHSAVMLGVIGLLQAIPRLIFSLVGGVLADTFDRRKLLLIVEVILAMTSVILALSTAFKVINIAIFCGVVLISATVSAFEFPSRQSMIPSLVPPEQMANAVSLNTVMMQVTMIGGSTLGGLAIAQIGVVNTYWLDVVSYCIVIGSLLLMVVPRIPLEKRAQAGWGGMRDGIQFLRSHPILLAVLFLDFFATLFGSPKALLPVYASDILHVGPQGLGILLGSISLGAVALTPLTGKISRIARQGMGVVLAIMGWGICIILFGLAPGPLWLSALLLAGAGAADMVSMVLRHLLVQLTTPDEFRGRMGAVTAMFVVGGPMLGQFESGLVAGVTTTQFSVISGGVACMVATLIIVALVPNLFKMKSTSQAG</sequence>
<evidence type="ECO:0000313" key="9">
    <source>
        <dbReference type="EMBL" id="GCE16528.1"/>
    </source>
</evidence>
<comment type="subcellular location">
    <subcellularLocation>
        <location evidence="1">Cell membrane</location>
        <topology evidence="1">Multi-pass membrane protein</topology>
    </subcellularLocation>
</comment>
<dbReference type="EMBL" id="BIFS01000001">
    <property type="protein sequence ID" value="GCE16528.1"/>
    <property type="molecule type" value="Genomic_DNA"/>
</dbReference>
<protein>
    <submittedName>
        <fullName evidence="9">MFS transporter</fullName>
    </submittedName>
</protein>
<feature type="transmembrane region" description="Helical" evidence="7">
    <location>
        <begin position="416"/>
        <end position="437"/>
    </location>
</feature>
<reference evidence="10" key="1">
    <citation type="submission" date="2018-12" db="EMBL/GenBank/DDBJ databases">
        <title>Tengunoibacter tsumagoiensis gen. nov., sp. nov., Dictyobacter kobayashii sp. nov., D. alpinus sp. nov., and D. joshuensis sp. nov. and description of Dictyobacteraceae fam. nov. within the order Ktedonobacterales isolated from Tengu-no-mugimeshi.</title>
        <authorList>
            <person name="Wang C.M."/>
            <person name="Zheng Y."/>
            <person name="Sakai Y."/>
            <person name="Toyoda A."/>
            <person name="Minakuchi Y."/>
            <person name="Abe K."/>
            <person name="Yokota A."/>
            <person name="Yabe S."/>
        </authorList>
    </citation>
    <scope>NUCLEOTIDE SEQUENCE [LARGE SCALE GENOMIC DNA]</scope>
    <source>
        <strain evidence="10">Uno11</strain>
    </source>
</reference>
<dbReference type="Pfam" id="PF05977">
    <property type="entry name" value="MFS_3"/>
    <property type="match status" value="1"/>
</dbReference>
<dbReference type="Proteomes" id="UP000287188">
    <property type="component" value="Unassembled WGS sequence"/>
</dbReference>
<evidence type="ECO:0000256" key="6">
    <source>
        <dbReference type="ARBA" id="ARBA00023136"/>
    </source>
</evidence>
<evidence type="ECO:0000256" key="3">
    <source>
        <dbReference type="ARBA" id="ARBA00022475"/>
    </source>
</evidence>
<feature type="domain" description="Major facilitator superfamily (MFS) profile" evidence="8">
    <location>
        <begin position="54"/>
        <end position="447"/>
    </location>
</feature>
<keyword evidence="6 7" id="KW-0472">Membrane</keyword>